<dbReference type="Pfam" id="PF04031">
    <property type="entry name" value="Las1"/>
    <property type="match status" value="1"/>
</dbReference>
<dbReference type="FunCoup" id="A0A2K1IEP1">
    <property type="interactions" value="1035"/>
</dbReference>
<dbReference type="EnsemblPlants" id="Pp3c25_13080V3.2">
    <property type="protein sequence ID" value="Pp3c25_13080V3.2"/>
    <property type="gene ID" value="Pp3c25_13080"/>
</dbReference>
<dbReference type="EnsemblPlants" id="Pp3c25_13080V3.1">
    <property type="protein sequence ID" value="Pp3c25_13080V3.1"/>
    <property type="gene ID" value="Pp3c25_13080"/>
</dbReference>
<dbReference type="STRING" id="3218.A0A2K1IEP1"/>
<dbReference type="GO" id="GO:0005634">
    <property type="term" value="C:nucleus"/>
    <property type="evidence" value="ECO:0000318"/>
    <property type="project" value="GO_Central"/>
</dbReference>
<proteinExistence type="predicted"/>
<organism evidence="1">
    <name type="scientific">Physcomitrium patens</name>
    <name type="common">Spreading-leaved earth moss</name>
    <name type="synonym">Physcomitrella patens</name>
    <dbReference type="NCBI Taxonomy" id="3218"/>
    <lineage>
        <taxon>Eukaryota</taxon>
        <taxon>Viridiplantae</taxon>
        <taxon>Streptophyta</taxon>
        <taxon>Embryophyta</taxon>
        <taxon>Bryophyta</taxon>
        <taxon>Bryophytina</taxon>
        <taxon>Bryopsida</taxon>
        <taxon>Funariidae</taxon>
        <taxon>Funariales</taxon>
        <taxon>Funariaceae</taxon>
        <taxon>Physcomitrium</taxon>
    </lineage>
</organism>
<dbReference type="EMBL" id="ABEU02000025">
    <property type="protein sequence ID" value="PNR27748.1"/>
    <property type="molecule type" value="Genomic_DNA"/>
</dbReference>
<reference evidence="1 3" key="2">
    <citation type="journal article" date="2018" name="Plant J.">
        <title>The Physcomitrella patens chromosome-scale assembly reveals moss genome structure and evolution.</title>
        <authorList>
            <person name="Lang D."/>
            <person name="Ullrich K.K."/>
            <person name="Murat F."/>
            <person name="Fuchs J."/>
            <person name="Jenkins J."/>
            <person name="Haas F.B."/>
            <person name="Piednoel M."/>
            <person name="Gundlach H."/>
            <person name="Van Bel M."/>
            <person name="Meyberg R."/>
            <person name="Vives C."/>
            <person name="Morata J."/>
            <person name="Symeonidi A."/>
            <person name="Hiss M."/>
            <person name="Muchero W."/>
            <person name="Kamisugi Y."/>
            <person name="Saleh O."/>
            <person name="Blanc G."/>
            <person name="Decker E.L."/>
            <person name="van Gessel N."/>
            <person name="Grimwood J."/>
            <person name="Hayes R.D."/>
            <person name="Graham S.W."/>
            <person name="Gunter L.E."/>
            <person name="McDaniel S.F."/>
            <person name="Hoernstein S.N.W."/>
            <person name="Larsson A."/>
            <person name="Li F.W."/>
            <person name="Perroud P.F."/>
            <person name="Phillips J."/>
            <person name="Ranjan P."/>
            <person name="Rokshar D.S."/>
            <person name="Rothfels C.J."/>
            <person name="Schneider L."/>
            <person name="Shu S."/>
            <person name="Stevenson D.W."/>
            <person name="Thummler F."/>
            <person name="Tillich M."/>
            <person name="Villarreal Aguilar J.C."/>
            <person name="Widiez T."/>
            <person name="Wong G.K."/>
            <person name="Wymore A."/>
            <person name="Zhang Y."/>
            <person name="Zimmer A.D."/>
            <person name="Quatrano R.S."/>
            <person name="Mayer K.F.X."/>
            <person name="Goodstein D."/>
            <person name="Casacuberta J.M."/>
            <person name="Vandepoele K."/>
            <person name="Reski R."/>
            <person name="Cuming A.C."/>
            <person name="Tuskan G.A."/>
            <person name="Maumus F."/>
            <person name="Salse J."/>
            <person name="Schmutz J."/>
            <person name="Rensing S.A."/>
        </authorList>
    </citation>
    <scope>NUCLEOTIDE SEQUENCE [LARGE SCALE GENOMIC DNA]</scope>
    <source>
        <strain evidence="2 3">cv. Gransden 2004</strain>
    </source>
</reference>
<evidence type="ECO:0008006" key="4">
    <source>
        <dbReference type="Google" id="ProtNLM"/>
    </source>
</evidence>
<keyword evidence="3" id="KW-1185">Reference proteome</keyword>
<evidence type="ECO:0000313" key="3">
    <source>
        <dbReference type="Proteomes" id="UP000006727"/>
    </source>
</evidence>
<dbReference type="Gramene" id="Pp3c25_13080V3.2">
    <property type="protein sequence ID" value="Pp3c25_13080V3.2"/>
    <property type="gene ID" value="Pp3c25_13080"/>
</dbReference>
<dbReference type="Gramene" id="Pp3c25_13080V3.1">
    <property type="protein sequence ID" value="Pp3c25_13080V3.1"/>
    <property type="gene ID" value="Pp3c25_13080"/>
</dbReference>
<accession>A0A2K1IEP1</accession>
<dbReference type="InterPro" id="IPR007174">
    <property type="entry name" value="Las1"/>
</dbReference>
<evidence type="ECO:0000313" key="2">
    <source>
        <dbReference type="EnsemblPlants" id="Pp3c25_13080V3.1"/>
    </source>
</evidence>
<dbReference type="GO" id="GO:0000470">
    <property type="term" value="P:maturation of LSU-rRNA"/>
    <property type="evidence" value="ECO:0000318"/>
    <property type="project" value="GO_Central"/>
</dbReference>
<reference evidence="1 3" key="1">
    <citation type="journal article" date="2008" name="Science">
        <title>The Physcomitrella genome reveals evolutionary insights into the conquest of land by plants.</title>
        <authorList>
            <person name="Rensing S."/>
            <person name="Lang D."/>
            <person name="Zimmer A."/>
            <person name="Terry A."/>
            <person name="Salamov A."/>
            <person name="Shapiro H."/>
            <person name="Nishiyama T."/>
            <person name="Perroud P.-F."/>
            <person name="Lindquist E."/>
            <person name="Kamisugi Y."/>
            <person name="Tanahashi T."/>
            <person name="Sakakibara K."/>
            <person name="Fujita T."/>
            <person name="Oishi K."/>
            <person name="Shin-I T."/>
            <person name="Kuroki Y."/>
            <person name="Toyoda A."/>
            <person name="Suzuki Y."/>
            <person name="Hashimoto A."/>
            <person name="Yamaguchi K."/>
            <person name="Sugano A."/>
            <person name="Kohara Y."/>
            <person name="Fujiyama A."/>
            <person name="Anterola A."/>
            <person name="Aoki S."/>
            <person name="Ashton N."/>
            <person name="Barbazuk W.B."/>
            <person name="Barker E."/>
            <person name="Bennetzen J."/>
            <person name="Bezanilla M."/>
            <person name="Blankenship R."/>
            <person name="Cho S.H."/>
            <person name="Dutcher S."/>
            <person name="Estelle M."/>
            <person name="Fawcett J.A."/>
            <person name="Gundlach H."/>
            <person name="Hanada K."/>
            <person name="Heyl A."/>
            <person name="Hicks K.A."/>
            <person name="Hugh J."/>
            <person name="Lohr M."/>
            <person name="Mayer K."/>
            <person name="Melkozernov A."/>
            <person name="Murata T."/>
            <person name="Nelson D."/>
            <person name="Pils B."/>
            <person name="Prigge M."/>
            <person name="Reiss B."/>
            <person name="Renner T."/>
            <person name="Rombauts S."/>
            <person name="Rushton P."/>
            <person name="Sanderfoot A."/>
            <person name="Schween G."/>
            <person name="Shiu S.-H."/>
            <person name="Stueber K."/>
            <person name="Theodoulou F.L."/>
            <person name="Tu H."/>
            <person name="Van de Peer Y."/>
            <person name="Verrier P.J."/>
            <person name="Waters E."/>
            <person name="Wood A."/>
            <person name="Yang L."/>
            <person name="Cove D."/>
            <person name="Cuming A."/>
            <person name="Hasebe M."/>
            <person name="Lucas S."/>
            <person name="Mishler D.B."/>
            <person name="Reski R."/>
            <person name="Grigoriev I."/>
            <person name="Quatrano R.S."/>
            <person name="Boore J.L."/>
        </authorList>
    </citation>
    <scope>NUCLEOTIDE SEQUENCE [LARGE SCALE GENOMIC DNA]</scope>
    <source>
        <strain evidence="2 3">cv. Gransden 2004</strain>
    </source>
</reference>
<dbReference type="AlphaFoldDB" id="A0A2K1IEP1"/>
<dbReference type="PaxDb" id="3218-PP1S57_164V6.1"/>
<dbReference type="GO" id="GO:0000460">
    <property type="term" value="P:maturation of 5.8S rRNA"/>
    <property type="evidence" value="ECO:0000318"/>
    <property type="project" value="GO_Central"/>
</dbReference>
<dbReference type="InParanoid" id="A0A2K1IEP1"/>
<sequence>MTHLVPWESWQQWRHVRSCFFSNSPARIAEALDRVLAWQSRGVLPMAVEITSELISIQQRDSRMNTDLPPNVAVPAEMLRMMYSMAIVRFVNGVVDQSVRRITPSGTSKAEEVRLPRIFLDIRHETSHNELPSLPLVRRASKQALAWLQKYYWEDQEQLLPDTQDSLKTKLIEHAQVIYEILVTQQRLLSKEPKGQEYNLQRWTLKRALKGMKRQQQSLLRELLELISSGTSELASLLVKQGLLIHDLSLSCSSRMPSNDFLEYRNSSDFEGVLQSRSSCDNLGTAVKHENNSVAAWRHTCVQLAYHMPQLPSLLLSSIIETLATMSHNSSSKMESKENTVAFMSKEDLLEWATWMLDQSSALSKKKKSPSGISDFIETSANVQMHADFPQDSLKELGHLCLRSKIDKACLVELVSRISALVNEGSFRRCAKVLERCSPSCSVGGNFQDVGVDVNMKEVGRNFVGHESVRSQSKAVGELESETAFIKARELQQMSMAKYVASVKAFECSSPIESLAIAGPWLQAEQWTPCAKRSVPSAHGNEAAIHPIDLKQNASVSFELGHSGRESEFTRETRSVRFKLSTVVSNHCNGQDSKRKTFETQTESSPQVFFKRKRLEDQPMIEETRIVIYDKGNGSDGDEEQLVLTDDTGWMDCDGECSEPMDEDHAFLDDDRSGKVVPCMDESISDCSMEHRPLNISPKTEEVTVTCQGCLLQGGSSLQELPNLQAAIRVL</sequence>
<reference evidence="2" key="3">
    <citation type="submission" date="2020-12" db="UniProtKB">
        <authorList>
            <consortium name="EnsemblPlants"/>
        </authorList>
    </citation>
    <scope>IDENTIFICATION</scope>
</reference>
<gene>
    <name evidence="1" type="ORF">PHYPA_029900</name>
</gene>
<dbReference type="GO" id="GO:0004519">
    <property type="term" value="F:endonuclease activity"/>
    <property type="evidence" value="ECO:0007669"/>
    <property type="project" value="InterPro"/>
</dbReference>
<protein>
    <recommendedName>
        <fullName evidence="4">Las1-like protein</fullName>
    </recommendedName>
</protein>
<dbReference type="Proteomes" id="UP000006727">
    <property type="component" value="Chromosome 25"/>
</dbReference>
<dbReference type="PANTHER" id="PTHR15002:SF0">
    <property type="entry name" value="RIBOSOMAL BIOGENESIS PROTEIN LAS1L"/>
    <property type="match status" value="1"/>
</dbReference>
<name>A0A2K1IEP1_PHYPA</name>
<evidence type="ECO:0000313" key="1">
    <source>
        <dbReference type="EMBL" id="PNR27748.1"/>
    </source>
</evidence>
<dbReference type="PANTHER" id="PTHR15002">
    <property type="entry name" value="RIBOSOMAL BIOGENESIS PROTEIN LAS1L"/>
    <property type="match status" value="1"/>
</dbReference>
<dbReference type="GO" id="GO:0090730">
    <property type="term" value="C:Las1 complex"/>
    <property type="evidence" value="ECO:0007669"/>
    <property type="project" value="InterPro"/>
</dbReference>